<dbReference type="SUPFAM" id="SSF52374">
    <property type="entry name" value="Nucleotidylyl transferase"/>
    <property type="match status" value="1"/>
</dbReference>
<dbReference type="PANTHER" id="PTHR12039">
    <property type="entry name" value="NICOTINAMIDE MONONUCLEOTIDE ADENYLYLTRANSFERASE"/>
    <property type="match status" value="1"/>
</dbReference>
<evidence type="ECO:0000313" key="2">
    <source>
        <dbReference type="EMBL" id="RIB26172.1"/>
    </source>
</evidence>
<evidence type="ECO:0000313" key="3">
    <source>
        <dbReference type="Proteomes" id="UP000266673"/>
    </source>
</evidence>
<dbReference type="STRING" id="44941.A0A397VWM3"/>
<dbReference type="InterPro" id="IPR014729">
    <property type="entry name" value="Rossmann-like_a/b/a_fold"/>
</dbReference>
<reference evidence="2 3" key="1">
    <citation type="submission" date="2018-06" db="EMBL/GenBank/DDBJ databases">
        <title>Comparative genomics reveals the genomic features of Rhizophagus irregularis, R. cerebriforme, R. diaphanum and Gigaspora rosea, and their symbiotic lifestyle signature.</title>
        <authorList>
            <person name="Morin E."/>
            <person name="San Clemente H."/>
            <person name="Chen E.C.H."/>
            <person name="De La Providencia I."/>
            <person name="Hainaut M."/>
            <person name="Kuo A."/>
            <person name="Kohler A."/>
            <person name="Murat C."/>
            <person name="Tang N."/>
            <person name="Roy S."/>
            <person name="Loubradou J."/>
            <person name="Henrissat B."/>
            <person name="Grigoriev I.V."/>
            <person name="Corradi N."/>
            <person name="Roux C."/>
            <person name="Martin F.M."/>
        </authorList>
    </citation>
    <scope>NUCLEOTIDE SEQUENCE [LARGE SCALE GENOMIC DNA]</scope>
    <source>
        <strain evidence="2 3">DAOM 194757</strain>
    </source>
</reference>
<dbReference type="AlphaFoldDB" id="A0A397VWM3"/>
<feature type="domain" description="Cytidyltransferase-like" evidence="1">
    <location>
        <begin position="30"/>
        <end position="231"/>
    </location>
</feature>
<accession>A0A397VWM3</accession>
<dbReference type="GO" id="GO:0004515">
    <property type="term" value="F:nicotinate-nucleotide adenylyltransferase activity"/>
    <property type="evidence" value="ECO:0007669"/>
    <property type="project" value="TreeGrafter"/>
</dbReference>
<sequence>MNLQEDDFIPINKLLKNLENESEKPQVILLTCGSYNPIHNLHIQIFEHAKQYLEDEKQYKIVLGYISPSQDMYVNQKYHKQAIPLKDRKEMIRLAIKESPWIDITTWESSSKENAKDFVHYHLVVKKLSKFLEKNEQVKKALNERPLKIVYLCGLDQVTKTERNGLKKLEDYEIVIIERYLNDTNGKKDLEYCKEKLKVMYEKDKWNLLKDQISFINCKDNNEISSKAIRKSLKDKDNDDWENMCHPDVVNYIKENKILDL</sequence>
<gene>
    <name evidence="2" type="ORF">C2G38_2164027</name>
</gene>
<dbReference type="Pfam" id="PF01467">
    <property type="entry name" value="CTP_transf_like"/>
    <property type="match status" value="1"/>
</dbReference>
<evidence type="ECO:0000259" key="1">
    <source>
        <dbReference type="Pfam" id="PF01467"/>
    </source>
</evidence>
<comment type="caution">
    <text evidence="2">The sequence shown here is derived from an EMBL/GenBank/DDBJ whole genome shotgun (WGS) entry which is preliminary data.</text>
</comment>
<dbReference type="Proteomes" id="UP000266673">
    <property type="component" value="Unassembled WGS sequence"/>
</dbReference>
<dbReference type="EMBL" id="QKWP01000145">
    <property type="protein sequence ID" value="RIB26172.1"/>
    <property type="molecule type" value="Genomic_DNA"/>
</dbReference>
<proteinExistence type="predicted"/>
<dbReference type="OrthoDB" id="422187at2759"/>
<dbReference type="GO" id="GO:0000309">
    <property type="term" value="F:nicotinamide-nucleotide adenylyltransferase activity"/>
    <property type="evidence" value="ECO:0007669"/>
    <property type="project" value="TreeGrafter"/>
</dbReference>
<dbReference type="GO" id="GO:0009435">
    <property type="term" value="P:NAD+ biosynthetic process"/>
    <property type="evidence" value="ECO:0007669"/>
    <property type="project" value="TreeGrafter"/>
</dbReference>
<keyword evidence="3" id="KW-1185">Reference proteome</keyword>
<name>A0A397VWM3_9GLOM</name>
<organism evidence="2 3">
    <name type="scientific">Gigaspora rosea</name>
    <dbReference type="NCBI Taxonomy" id="44941"/>
    <lineage>
        <taxon>Eukaryota</taxon>
        <taxon>Fungi</taxon>
        <taxon>Fungi incertae sedis</taxon>
        <taxon>Mucoromycota</taxon>
        <taxon>Glomeromycotina</taxon>
        <taxon>Glomeromycetes</taxon>
        <taxon>Diversisporales</taxon>
        <taxon>Gigasporaceae</taxon>
        <taxon>Gigaspora</taxon>
    </lineage>
</organism>
<protein>
    <recommendedName>
        <fullName evidence="1">Cytidyltransferase-like domain-containing protein</fullName>
    </recommendedName>
</protein>
<dbReference type="InterPro" id="IPR051182">
    <property type="entry name" value="Euk_NMN_adenylyltrnsfrase"/>
</dbReference>
<dbReference type="Gene3D" id="3.40.50.620">
    <property type="entry name" value="HUPs"/>
    <property type="match status" value="1"/>
</dbReference>
<dbReference type="PANTHER" id="PTHR12039:SF0">
    <property type="entry name" value="NICOTINAMIDE-NUCLEOTIDE ADENYLYLTRANSFERASE"/>
    <property type="match status" value="1"/>
</dbReference>
<dbReference type="InterPro" id="IPR004821">
    <property type="entry name" value="Cyt_trans-like"/>
</dbReference>